<comment type="caution">
    <text evidence="7">The sequence shown here is derived from an EMBL/GenBank/DDBJ whole genome shotgun (WGS) entry which is preliminary data.</text>
</comment>
<feature type="transmembrane region" description="Helical" evidence="6">
    <location>
        <begin position="467"/>
        <end position="488"/>
    </location>
</feature>
<sequence length="514" mass="57743">MPSDSQNNKRIAQNTLLLYFRMLFLMLVSLYTSRVNLNALGIEDFGIYNVVGGLVAMFSIISGSLVSSISRFITFELGTENKEKLKKVFSTAVSIQFFLVIIVVILAETIGLWFLNNKMVIPEERILAANIIYQFSIISFALSLMSIPYTGTIVAHEKMSAFAYISIFDVIGKLAVALTISIAPIDKLIWFAGFIVFNSTIIQSIYIFYCKRHFEECTYHFIFDKSLLKNMFGFAGWNFIGSIAAILRDQGGNIVINMFCGPAVNAARGVAMQVNNAVSGFVSNFQTALNPQITKSYASGNYDYMMQLIFQGARLSYYILLILALPIISNTHFILQLWLGQVPKHTVLFVQLVLFFTMSESLANPLINAMLATGKIKKFQIIVGGLNLVNLPLSYICLRLGCIPESVVIIAIIISMICEMARVIMLRNMIHFPARSFLKKVYFNVIFVTITASILPLYLHFILEENIYTFTLISVVSFSCTLLSILYIGCSSEERVMVFSKVKVIVNKVSKRYK</sequence>
<dbReference type="PATRIC" id="fig|1339316.3.peg.3126"/>
<dbReference type="InterPro" id="IPR002528">
    <property type="entry name" value="MATE_fam"/>
</dbReference>
<dbReference type="InterPro" id="IPR050833">
    <property type="entry name" value="Poly_Biosynth_Transport"/>
</dbReference>
<reference evidence="7 8" key="1">
    <citation type="submission" date="2014-02" db="EMBL/GenBank/DDBJ databases">
        <authorList>
            <person name="Sears C."/>
            <person name="Carroll K."/>
            <person name="Sack B.R."/>
            <person name="Qadri F."/>
            <person name="Myers L.L."/>
            <person name="Chung G.-T."/>
            <person name="Escheverria P."/>
            <person name="Fraser C.M."/>
            <person name="Sadzewicz L."/>
            <person name="Shefchek K.A."/>
            <person name="Tallon L."/>
            <person name="Das S.P."/>
            <person name="Daugherty S."/>
            <person name="Mongodin E.F."/>
        </authorList>
    </citation>
    <scope>NUCLEOTIDE SEQUENCE [LARGE SCALE GENOMIC DNA]</scope>
    <source>
        <strain evidence="8">3998T(B)3</strain>
    </source>
</reference>
<dbReference type="GeneID" id="60366989"/>
<feature type="transmembrane region" description="Helical" evidence="6">
    <location>
        <begin position="315"/>
        <end position="335"/>
    </location>
</feature>
<evidence type="ECO:0000256" key="5">
    <source>
        <dbReference type="ARBA" id="ARBA00023136"/>
    </source>
</evidence>
<name>A0A015VVN1_BACFG</name>
<evidence type="ECO:0000256" key="3">
    <source>
        <dbReference type="ARBA" id="ARBA00022692"/>
    </source>
</evidence>
<feature type="transmembrane region" description="Helical" evidence="6">
    <location>
        <begin position="127"/>
        <end position="149"/>
    </location>
</feature>
<dbReference type="GO" id="GO:0015297">
    <property type="term" value="F:antiporter activity"/>
    <property type="evidence" value="ECO:0007669"/>
    <property type="project" value="InterPro"/>
</dbReference>
<feature type="transmembrane region" description="Helical" evidence="6">
    <location>
        <begin position="379"/>
        <end position="401"/>
    </location>
</feature>
<evidence type="ECO:0000313" key="7">
    <source>
        <dbReference type="EMBL" id="EXY90043.1"/>
    </source>
</evidence>
<keyword evidence="3 6" id="KW-0812">Transmembrane</keyword>
<feature type="transmembrane region" description="Helical" evidence="6">
    <location>
        <begin position="188"/>
        <end position="209"/>
    </location>
</feature>
<dbReference type="GO" id="GO:0042910">
    <property type="term" value="F:xenobiotic transmembrane transporter activity"/>
    <property type="evidence" value="ECO:0007669"/>
    <property type="project" value="InterPro"/>
</dbReference>
<protein>
    <submittedName>
        <fullName evidence="7">MatE family protein</fullName>
    </submittedName>
</protein>
<proteinExistence type="predicted"/>
<keyword evidence="5 6" id="KW-0472">Membrane</keyword>
<accession>A0A015VVN1</accession>
<dbReference type="EMBL" id="JGDB01000202">
    <property type="protein sequence ID" value="EXY90043.1"/>
    <property type="molecule type" value="Genomic_DNA"/>
</dbReference>
<dbReference type="Proteomes" id="UP000020773">
    <property type="component" value="Unassembled WGS sequence"/>
</dbReference>
<evidence type="ECO:0000256" key="2">
    <source>
        <dbReference type="ARBA" id="ARBA00022475"/>
    </source>
</evidence>
<gene>
    <name evidence="7" type="ORF">M125_3290</name>
</gene>
<evidence type="ECO:0000256" key="6">
    <source>
        <dbReference type="SAM" id="Phobius"/>
    </source>
</evidence>
<keyword evidence="4 6" id="KW-1133">Transmembrane helix</keyword>
<feature type="transmembrane region" description="Helical" evidence="6">
    <location>
        <begin position="407"/>
        <end position="429"/>
    </location>
</feature>
<feature type="transmembrane region" description="Helical" evidence="6">
    <location>
        <begin position="45"/>
        <end position="67"/>
    </location>
</feature>
<feature type="transmembrane region" description="Helical" evidence="6">
    <location>
        <begin position="88"/>
        <end position="115"/>
    </location>
</feature>
<organism evidence="7 8">
    <name type="scientific">Bacteroides fragilis str. 3998T(B)3</name>
    <dbReference type="NCBI Taxonomy" id="1339316"/>
    <lineage>
        <taxon>Bacteria</taxon>
        <taxon>Pseudomonadati</taxon>
        <taxon>Bacteroidota</taxon>
        <taxon>Bacteroidia</taxon>
        <taxon>Bacteroidales</taxon>
        <taxon>Bacteroidaceae</taxon>
        <taxon>Bacteroides</taxon>
    </lineage>
</organism>
<dbReference type="Pfam" id="PF01554">
    <property type="entry name" value="MatE"/>
    <property type="match status" value="1"/>
</dbReference>
<feature type="transmembrane region" description="Helical" evidence="6">
    <location>
        <begin position="347"/>
        <end position="367"/>
    </location>
</feature>
<dbReference type="PANTHER" id="PTHR30250:SF26">
    <property type="entry name" value="PSMA PROTEIN"/>
    <property type="match status" value="1"/>
</dbReference>
<dbReference type="GO" id="GO:0005886">
    <property type="term" value="C:plasma membrane"/>
    <property type="evidence" value="ECO:0007669"/>
    <property type="project" value="UniProtKB-SubCell"/>
</dbReference>
<feature type="transmembrane region" description="Helical" evidence="6">
    <location>
        <begin position="441"/>
        <end position="461"/>
    </location>
</feature>
<evidence type="ECO:0000313" key="8">
    <source>
        <dbReference type="Proteomes" id="UP000020773"/>
    </source>
</evidence>
<evidence type="ECO:0000256" key="1">
    <source>
        <dbReference type="ARBA" id="ARBA00004651"/>
    </source>
</evidence>
<keyword evidence="2" id="KW-1003">Cell membrane</keyword>
<dbReference type="AlphaFoldDB" id="A0A015VVN1"/>
<feature type="transmembrane region" description="Helical" evidence="6">
    <location>
        <begin position="16"/>
        <end position="33"/>
    </location>
</feature>
<dbReference type="PANTHER" id="PTHR30250">
    <property type="entry name" value="PST FAMILY PREDICTED COLANIC ACID TRANSPORTER"/>
    <property type="match status" value="1"/>
</dbReference>
<comment type="subcellular location">
    <subcellularLocation>
        <location evidence="1">Cell membrane</location>
        <topology evidence="1">Multi-pass membrane protein</topology>
    </subcellularLocation>
</comment>
<evidence type="ECO:0000256" key="4">
    <source>
        <dbReference type="ARBA" id="ARBA00022989"/>
    </source>
</evidence>
<dbReference type="RefSeq" id="WP_008769770.1">
    <property type="nucleotide sequence ID" value="NZ_JGDB01000202.1"/>
</dbReference>
<feature type="transmembrane region" description="Helical" evidence="6">
    <location>
        <begin position="161"/>
        <end position="182"/>
    </location>
</feature>